<dbReference type="FunFam" id="2.60.40.10:FF:000150">
    <property type="entry name" value="Leucine rich repeats and immunoglobulin like domains 3"/>
    <property type="match status" value="1"/>
</dbReference>
<evidence type="ECO:0000256" key="2">
    <source>
        <dbReference type="ARBA" id="ARBA00022729"/>
    </source>
</evidence>
<dbReference type="FunFam" id="2.60.40.10:FF:000032">
    <property type="entry name" value="palladin isoform X1"/>
    <property type="match status" value="1"/>
</dbReference>
<keyword evidence="5" id="KW-0325">Glycoprotein</keyword>
<dbReference type="Pfam" id="PF07679">
    <property type="entry name" value="I-set"/>
    <property type="match status" value="2"/>
</dbReference>
<dbReference type="SMART" id="SM00082">
    <property type="entry name" value="LRRCT"/>
    <property type="match status" value="1"/>
</dbReference>
<protein>
    <recommendedName>
        <fullName evidence="10">Ig-like domain-containing protein</fullName>
    </recommendedName>
</protein>
<dbReference type="InterPro" id="IPR000483">
    <property type="entry name" value="Cys-rich_flank_reg_C"/>
</dbReference>
<dbReference type="InterPro" id="IPR013098">
    <property type="entry name" value="Ig_I-set"/>
</dbReference>
<dbReference type="Proteomes" id="UP001153636">
    <property type="component" value="Chromosome 14"/>
</dbReference>
<dbReference type="InterPro" id="IPR003598">
    <property type="entry name" value="Ig_sub2"/>
</dbReference>
<evidence type="ECO:0000256" key="4">
    <source>
        <dbReference type="ARBA" id="ARBA00023157"/>
    </source>
</evidence>
<keyword evidence="8" id="KW-0472">Membrane</keyword>
<name>A0A9P0CQL7_9CUCU</name>
<dbReference type="EMBL" id="OV651826">
    <property type="protein sequence ID" value="CAH1103344.1"/>
    <property type="molecule type" value="Genomic_DNA"/>
</dbReference>
<keyword evidence="2 9" id="KW-0732">Signal</keyword>
<dbReference type="SMART" id="SM00365">
    <property type="entry name" value="LRR_SD22"/>
    <property type="match status" value="5"/>
</dbReference>
<evidence type="ECO:0000313" key="11">
    <source>
        <dbReference type="EMBL" id="CAH1103344.1"/>
    </source>
</evidence>
<dbReference type="SMART" id="SM00408">
    <property type="entry name" value="IGc2"/>
    <property type="match status" value="3"/>
</dbReference>
<keyword evidence="12" id="KW-1185">Reference proteome</keyword>
<feature type="compositionally biased region" description="Polar residues" evidence="7">
    <location>
        <begin position="740"/>
        <end position="752"/>
    </location>
</feature>
<reference evidence="11" key="1">
    <citation type="submission" date="2022-01" db="EMBL/GenBank/DDBJ databases">
        <authorList>
            <person name="King R."/>
        </authorList>
    </citation>
    <scope>NUCLEOTIDE SEQUENCE</scope>
</reference>
<dbReference type="InterPro" id="IPR003599">
    <property type="entry name" value="Ig_sub"/>
</dbReference>
<feature type="transmembrane region" description="Helical" evidence="8">
    <location>
        <begin position="677"/>
        <end position="701"/>
    </location>
</feature>
<keyword evidence="4" id="KW-1015">Disulfide bond</keyword>
<dbReference type="InterPro" id="IPR032675">
    <property type="entry name" value="LRR_dom_sf"/>
</dbReference>
<gene>
    <name evidence="11" type="ORF">PSYICH_LOCUS4197</name>
</gene>
<dbReference type="InterPro" id="IPR001611">
    <property type="entry name" value="Leu-rich_rpt"/>
</dbReference>
<evidence type="ECO:0000256" key="3">
    <source>
        <dbReference type="ARBA" id="ARBA00022737"/>
    </source>
</evidence>
<keyword evidence="8" id="KW-1133">Transmembrane helix</keyword>
<dbReference type="GO" id="GO:0071944">
    <property type="term" value="C:cell periphery"/>
    <property type="evidence" value="ECO:0007669"/>
    <property type="project" value="UniProtKB-ARBA"/>
</dbReference>
<dbReference type="InterPro" id="IPR013783">
    <property type="entry name" value="Ig-like_fold"/>
</dbReference>
<dbReference type="SUPFAM" id="SSF52058">
    <property type="entry name" value="L domain-like"/>
    <property type="match status" value="1"/>
</dbReference>
<feature type="domain" description="Ig-like" evidence="10">
    <location>
        <begin position="580"/>
        <end position="666"/>
    </location>
</feature>
<dbReference type="PANTHER" id="PTHR45842">
    <property type="entry name" value="SYNAPTIC ADHESION-LIKE MOLECULE SALM"/>
    <property type="match status" value="1"/>
</dbReference>
<feature type="domain" description="Ig-like" evidence="10">
    <location>
        <begin position="381"/>
        <end position="481"/>
    </location>
</feature>
<dbReference type="SMART" id="SM00369">
    <property type="entry name" value="LRR_TYP"/>
    <property type="match status" value="9"/>
</dbReference>
<dbReference type="FunFam" id="3.80.10.10:FF:000023">
    <property type="entry name" value="Leucine rich repeats and immunoglobulin like domains 3"/>
    <property type="match status" value="1"/>
</dbReference>
<dbReference type="PROSITE" id="PS50835">
    <property type="entry name" value="IG_LIKE"/>
    <property type="match status" value="3"/>
</dbReference>
<accession>A0A9P0CQL7</accession>
<evidence type="ECO:0000259" key="10">
    <source>
        <dbReference type="PROSITE" id="PS50835"/>
    </source>
</evidence>
<dbReference type="Pfam" id="PF13927">
    <property type="entry name" value="Ig_3"/>
    <property type="match status" value="1"/>
</dbReference>
<keyword evidence="3" id="KW-0677">Repeat</keyword>
<dbReference type="AlphaFoldDB" id="A0A9P0CQL7"/>
<keyword evidence="6" id="KW-0393">Immunoglobulin domain</keyword>
<feature type="domain" description="Ig-like" evidence="10">
    <location>
        <begin position="486"/>
        <end position="575"/>
    </location>
</feature>
<organism evidence="11 12">
    <name type="scientific">Psylliodes chrysocephalus</name>
    <dbReference type="NCBI Taxonomy" id="3402493"/>
    <lineage>
        <taxon>Eukaryota</taxon>
        <taxon>Metazoa</taxon>
        <taxon>Ecdysozoa</taxon>
        <taxon>Arthropoda</taxon>
        <taxon>Hexapoda</taxon>
        <taxon>Insecta</taxon>
        <taxon>Pterygota</taxon>
        <taxon>Neoptera</taxon>
        <taxon>Endopterygota</taxon>
        <taxon>Coleoptera</taxon>
        <taxon>Polyphaga</taxon>
        <taxon>Cucujiformia</taxon>
        <taxon>Chrysomeloidea</taxon>
        <taxon>Chrysomelidae</taxon>
        <taxon>Galerucinae</taxon>
        <taxon>Alticini</taxon>
        <taxon>Psylliodes</taxon>
    </lineage>
</organism>
<evidence type="ECO:0000256" key="9">
    <source>
        <dbReference type="SAM" id="SignalP"/>
    </source>
</evidence>
<dbReference type="SMART" id="SM00409">
    <property type="entry name" value="IG"/>
    <property type="match status" value="3"/>
</dbReference>
<feature type="chain" id="PRO_5040353967" description="Ig-like domain-containing protein" evidence="9">
    <location>
        <begin position="20"/>
        <end position="817"/>
    </location>
</feature>
<evidence type="ECO:0000313" key="12">
    <source>
        <dbReference type="Proteomes" id="UP001153636"/>
    </source>
</evidence>
<dbReference type="Gene3D" id="2.60.40.10">
    <property type="entry name" value="Immunoglobulins"/>
    <property type="match status" value="3"/>
</dbReference>
<dbReference type="Gene3D" id="3.80.10.10">
    <property type="entry name" value="Ribonuclease Inhibitor"/>
    <property type="match status" value="3"/>
</dbReference>
<evidence type="ECO:0000256" key="6">
    <source>
        <dbReference type="ARBA" id="ARBA00023319"/>
    </source>
</evidence>
<sequence length="817" mass="92567">MVGVCFWVNIILLINICLAKPKDCLIECSCLGTYVDCGSKKFETIPPNIPKWATYLDLQNNNIKNFSDVNWKHLSSLKGLILNKNNIAYIPKDVLHNQSQLRILELNRNKIKVIEALNFKSLENLSTLKLKRNHITELKDGAFYGLKKIDKLLLDYNFLKVVSKSWQYGLETLKELSISHNYIEKIDEDSWEFCRTLFLLDLSFNALQSIESDTFKNLEHLQKLSLNNNNISFIKENAFVHLPKLRFLNLSNNKIWWTIEDASGIFHGLNSLMKFHLAGNRIKSINEGAFLGLHNVTYLNLSNNNITSIQNNAFEEMPVLKDLVINTTSLLCYCNLKWFLDWLNLKKIKVQAIVCFHPEWLRGQSLLEVSSNLTCDELPKPRLIEEPDEAIMALKGENITLNCKAMSSDDPSTVTFIWRKDNAELSSPNIEVKFRLFGDGKSTEIISLLHLTDIENKHAGKYQCVVSNSYGTTYSQKTTISVLVYPTFTKVPKNVTVRAGETVKWECAANGEPPPEIAWHKDGGNDFPAARERRMQVMPLDDVFFIINAKPIDMGMYSCTAHNQAGLIFANASLIVEERPSLEKRMVDKEVSAGEHIVLQCKAKGIPKPTITWLKDGELIIPTERHFFIHENQMVIIVDSVQSDSGNYECYLNNSIGDEIGRSRIVVKPHTYDTSNMMGIIIISVVCCAVLTSIIWVVIIYQTRRKIATQVIQTEMQEIPDSGDRSRTLQLQHHLYPDNVSDQSSCKDSGTGDSAKRSSDNLAPEEFTMVVSDSDTEPNNSQIPLLPYPTNHDRIVPTTSTASVVSVRIESVNDKLK</sequence>
<dbReference type="SUPFAM" id="SSF48726">
    <property type="entry name" value="Immunoglobulin"/>
    <property type="match status" value="3"/>
</dbReference>
<dbReference type="PROSITE" id="PS51450">
    <property type="entry name" value="LRR"/>
    <property type="match status" value="4"/>
</dbReference>
<proteinExistence type="predicted"/>
<dbReference type="InterPro" id="IPR007110">
    <property type="entry name" value="Ig-like_dom"/>
</dbReference>
<evidence type="ECO:0000256" key="5">
    <source>
        <dbReference type="ARBA" id="ARBA00023180"/>
    </source>
</evidence>
<evidence type="ECO:0000256" key="1">
    <source>
        <dbReference type="ARBA" id="ARBA00022614"/>
    </source>
</evidence>
<dbReference type="InterPro" id="IPR003591">
    <property type="entry name" value="Leu-rich_rpt_typical-subtyp"/>
</dbReference>
<feature type="compositionally biased region" description="Polar residues" evidence="7">
    <location>
        <begin position="771"/>
        <end position="783"/>
    </location>
</feature>
<dbReference type="InterPro" id="IPR036179">
    <property type="entry name" value="Ig-like_dom_sf"/>
</dbReference>
<dbReference type="OrthoDB" id="5917255at2759"/>
<dbReference type="Pfam" id="PF13855">
    <property type="entry name" value="LRR_8"/>
    <property type="match status" value="3"/>
</dbReference>
<dbReference type="PANTHER" id="PTHR45842:SF21">
    <property type="entry name" value="IG-LIKE DOMAIN-CONTAINING PROTEIN"/>
    <property type="match status" value="1"/>
</dbReference>
<dbReference type="InterPro" id="IPR050467">
    <property type="entry name" value="LRFN"/>
</dbReference>
<keyword evidence="8" id="KW-0812">Transmembrane</keyword>
<keyword evidence="1" id="KW-0433">Leucine-rich repeat</keyword>
<evidence type="ECO:0000256" key="7">
    <source>
        <dbReference type="SAM" id="MobiDB-lite"/>
    </source>
</evidence>
<feature type="signal peptide" evidence="9">
    <location>
        <begin position="1"/>
        <end position="19"/>
    </location>
</feature>
<evidence type="ECO:0000256" key="8">
    <source>
        <dbReference type="SAM" id="Phobius"/>
    </source>
</evidence>
<feature type="region of interest" description="Disordered" evidence="7">
    <location>
        <begin position="738"/>
        <end position="794"/>
    </location>
</feature>